<evidence type="ECO:0000313" key="1">
    <source>
        <dbReference type="EMBL" id="QHS84814.1"/>
    </source>
</evidence>
<reference evidence="1" key="1">
    <citation type="journal article" date="2020" name="Nature">
        <title>Giant virus diversity and host interactions through global metagenomics.</title>
        <authorList>
            <person name="Schulz F."/>
            <person name="Roux S."/>
            <person name="Paez-Espino D."/>
            <person name="Jungbluth S."/>
            <person name="Walsh D.A."/>
            <person name="Denef V.J."/>
            <person name="McMahon K.D."/>
            <person name="Konstantinidis K.T."/>
            <person name="Eloe-Fadrosh E.A."/>
            <person name="Kyrpides N.C."/>
            <person name="Woyke T."/>
        </authorList>
    </citation>
    <scope>NUCLEOTIDE SEQUENCE</scope>
    <source>
        <strain evidence="1">GVMAG-S-ERX556022-25</strain>
    </source>
</reference>
<organism evidence="1">
    <name type="scientific">viral metagenome</name>
    <dbReference type="NCBI Taxonomy" id="1070528"/>
    <lineage>
        <taxon>unclassified sequences</taxon>
        <taxon>metagenomes</taxon>
        <taxon>organismal metagenomes</taxon>
    </lineage>
</organism>
<proteinExistence type="predicted"/>
<accession>A0A6C0AYC1</accession>
<dbReference type="AlphaFoldDB" id="A0A6C0AYC1"/>
<dbReference type="EMBL" id="MN738814">
    <property type="protein sequence ID" value="QHS84814.1"/>
    <property type="molecule type" value="Genomic_DNA"/>
</dbReference>
<protein>
    <submittedName>
        <fullName evidence="1">Uncharacterized protein</fullName>
    </submittedName>
</protein>
<sequence length="34" mass="4180">MLFRKYNGELVEININDFLTDTDYYKEIMGIKYE</sequence>
<name>A0A6C0AYC1_9ZZZZ</name>